<dbReference type="Gene3D" id="3.40.50.1370">
    <property type="entry name" value="Aspartate/ornithine carbamoyltransferase"/>
    <property type="match status" value="2"/>
</dbReference>
<evidence type="ECO:0000313" key="5">
    <source>
        <dbReference type="EMBL" id="VEN73264.1"/>
    </source>
</evidence>
<dbReference type="GO" id="GO:0006520">
    <property type="term" value="P:amino acid metabolic process"/>
    <property type="evidence" value="ECO:0007669"/>
    <property type="project" value="InterPro"/>
</dbReference>
<sequence length="308" mass="35265">MKHITSILDIKKDDILDIFDIANDYSNLILKNGNILGGKIMGSFFLQPSTRTQLSFQSSFLRLGGKWIGFSDIETTRLGGTYHESFADTAKIVTEYCDVIVLRSQNEMVLNAFKKDVSVPVISAGCGRWEHPTQGLLDLFTIFNLLGRLNDINILISGNPDNRCVNSFLAGLTRWENINIHFVVPERLRFSGNHERVSPEFAAVHYYENYEEFFETPHVKGIDVIYIDDLNAEGESIARSYEIYPNLIFSKEKLKRFNKDVILLHPLPRTNIAAEINNLSNAKYFEQAKNGLYIRTALFYWLFAQKSF</sequence>
<feature type="domain" description="Aspartate/ornithine carbamoyltransferase Asp/Orn-binding" evidence="3">
    <location>
        <begin position="151"/>
        <end position="302"/>
    </location>
</feature>
<dbReference type="SUPFAM" id="SSF53671">
    <property type="entry name" value="Aspartate/ornithine carbamoyltransferase"/>
    <property type="match status" value="1"/>
</dbReference>
<dbReference type="UniPathway" id="UPA00070">
    <property type="reaction ID" value="UER00116"/>
</dbReference>
<evidence type="ECO:0000259" key="3">
    <source>
        <dbReference type="Pfam" id="PF00185"/>
    </source>
</evidence>
<dbReference type="GO" id="GO:0016743">
    <property type="term" value="F:carboxyl- or carbamoyltransferase activity"/>
    <property type="evidence" value="ECO:0007669"/>
    <property type="project" value="InterPro"/>
</dbReference>
<dbReference type="InterPro" id="IPR006131">
    <property type="entry name" value="Asp_carbamoyltransf_Asp/Orn-bd"/>
</dbReference>
<dbReference type="PRINTS" id="PR00100">
    <property type="entry name" value="AOTCASE"/>
</dbReference>
<dbReference type="InterPro" id="IPR036901">
    <property type="entry name" value="Asp/Orn_carbamoylTrfase_sf"/>
</dbReference>
<evidence type="ECO:0000259" key="4">
    <source>
        <dbReference type="Pfam" id="PF02729"/>
    </source>
</evidence>
<evidence type="ECO:0000256" key="2">
    <source>
        <dbReference type="RuleBase" id="RU003634"/>
    </source>
</evidence>
<comment type="similarity">
    <text evidence="2">Belongs to the aspartate/ornithine carbamoyltransferase superfamily.</text>
</comment>
<dbReference type="AlphaFoldDB" id="A0A484HFV8"/>
<accession>A0A484HFV8</accession>
<dbReference type="GO" id="GO:0044205">
    <property type="term" value="P:'de novo' UMP biosynthetic process"/>
    <property type="evidence" value="ECO:0007669"/>
    <property type="project" value="UniProtKB-UniPathway"/>
</dbReference>
<gene>
    <name evidence="5" type="ORF">EPICR_140025</name>
</gene>
<reference evidence="5" key="1">
    <citation type="submission" date="2019-01" db="EMBL/GenBank/DDBJ databases">
        <authorList>
            <consortium name="Genoscope - CEA"/>
            <person name="William W."/>
        </authorList>
    </citation>
    <scope>NUCLEOTIDE SEQUENCE</scope>
    <source>
        <strain evidence="5">CR-1</strain>
    </source>
</reference>
<name>A0A484HFV8_9BACT</name>
<feature type="domain" description="Aspartate/ornithine carbamoyltransferase carbamoyl-P binding" evidence="4">
    <location>
        <begin position="2"/>
        <end position="142"/>
    </location>
</feature>
<dbReference type="GO" id="GO:0016597">
    <property type="term" value="F:amino acid binding"/>
    <property type="evidence" value="ECO:0007669"/>
    <property type="project" value="InterPro"/>
</dbReference>
<dbReference type="InterPro" id="IPR006132">
    <property type="entry name" value="Asp/Orn_carbamoyltranf_P-bd"/>
</dbReference>
<evidence type="ECO:0000256" key="1">
    <source>
        <dbReference type="ARBA" id="ARBA00022679"/>
    </source>
</evidence>
<dbReference type="EMBL" id="CAACVI010000006">
    <property type="protein sequence ID" value="VEN73264.1"/>
    <property type="molecule type" value="Genomic_DNA"/>
</dbReference>
<dbReference type="PANTHER" id="PTHR45753:SF6">
    <property type="entry name" value="ASPARTATE CARBAMOYLTRANSFERASE"/>
    <property type="match status" value="1"/>
</dbReference>
<dbReference type="PRINTS" id="PR00101">
    <property type="entry name" value="ATCASE"/>
</dbReference>
<organism evidence="5">
    <name type="scientific">uncultured Desulfobacteraceae bacterium</name>
    <dbReference type="NCBI Taxonomy" id="218296"/>
    <lineage>
        <taxon>Bacteria</taxon>
        <taxon>Pseudomonadati</taxon>
        <taxon>Thermodesulfobacteriota</taxon>
        <taxon>Desulfobacteria</taxon>
        <taxon>Desulfobacterales</taxon>
        <taxon>Desulfobacteraceae</taxon>
        <taxon>environmental samples</taxon>
    </lineage>
</organism>
<keyword evidence="1 2" id="KW-0808">Transferase</keyword>
<dbReference type="Pfam" id="PF02729">
    <property type="entry name" value="OTCace_N"/>
    <property type="match status" value="1"/>
</dbReference>
<dbReference type="Pfam" id="PF00185">
    <property type="entry name" value="OTCace"/>
    <property type="match status" value="1"/>
</dbReference>
<dbReference type="PANTHER" id="PTHR45753">
    <property type="entry name" value="ORNITHINE CARBAMOYLTRANSFERASE, MITOCHONDRIAL"/>
    <property type="match status" value="1"/>
</dbReference>
<protein>
    <submittedName>
        <fullName evidence="5">Uncharacterized protein</fullName>
    </submittedName>
</protein>
<proteinExistence type="inferred from homology"/>
<dbReference type="InterPro" id="IPR006130">
    <property type="entry name" value="Asp/Orn_carbamoylTrfase"/>
</dbReference>